<sequence>MQKYKKSYKWILFFSFIIFYFFIIIIKGEILSRDVTIQLIDSKIQNGSLSSASNSNIHFMYNYSSSTIQKRGLGGFIMKRATATTIPTKTTLNTINTKTTGRVNSVSSNLFSPRPSIPINIIDDDDYIYISVTICKLPSLDNNNNNNNNNKVDAKLKVYVSLDPSESEPRPNSPLSSEYVIHNGFLSFKIKSSAISSSSSSSSTSSSSTNKIIYFGLFSPNQTGVTGNYNYEIGVSTNGYLHKIPSIIQSLVLEDTDNSTALFRIDDENINLSSSFLTYIVDSNSVIDLYNSLCAFQSNTPENINITYNETTRGFIYPDKGKKVSISINNLKNGTNYTALVINNNIDNNNDNTTDNYNNIDPIFLHTKSQLNCRLVSNLTFCNRVAYSVPANPSHPVSTIIKFYDGLAEKYFKNFTLTLSQFSCNKTHYSLVRNCNDCLESYKNWICAMTVPRCGDEDSDDDSSIIGGIPRNANQSRIPDIDKVMVPGAYIEIPPCINLCYNTTQSCPSNLNFNCPPINIENINDNLNIGNNINYLLLFSSYGIMNSQQKGSISNVTCNPMGSDWIKTNSVNYSNNNLILFYWWKWVVGIIGIIEIIFQFGILL</sequence>
<proteinExistence type="predicted"/>
<keyword evidence="3" id="KW-1185">Reference proteome</keyword>
<dbReference type="InterPro" id="IPR024338">
    <property type="entry name" value="MID1/Yam8"/>
</dbReference>
<accession>A0A397IUA0</accession>
<dbReference type="PANTHER" id="PTHR39142">
    <property type="entry name" value="MID1P"/>
    <property type="match status" value="1"/>
</dbReference>
<evidence type="ECO:0000256" key="1">
    <source>
        <dbReference type="SAM" id="Phobius"/>
    </source>
</evidence>
<dbReference type="AlphaFoldDB" id="A0A397IUA0"/>
<evidence type="ECO:0000313" key="2">
    <source>
        <dbReference type="EMBL" id="RHZ79585.1"/>
    </source>
</evidence>
<dbReference type="EMBL" id="PQFF01000135">
    <property type="protein sequence ID" value="RHZ79585.1"/>
    <property type="molecule type" value="Genomic_DNA"/>
</dbReference>
<name>A0A397IUA0_9GLOM</name>
<dbReference type="Proteomes" id="UP000266861">
    <property type="component" value="Unassembled WGS sequence"/>
</dbReference>
<keyword evidence="1" id="KW-0472">Membrane</keyword>
<comment type="caution">
    <text evidence="2">The sequence shown here is derived from an EMBL/GenBank/DDBJ whole genome shotgun (WGS) entry which is preliminary data.</text>
</comment>
<organism evidence="2 3">
    <name type="scientific">Diversispora epigaea</name>
    <dbReference type="NCBI Taxonomy" id="1348612"/>
    <lineage>
        <taxon>Eukaryota</taxon>
        <taxon>Fungi</taxon>
        <taxon>Fungi incertae sedis</taxon>
        <taxon>Mucoromycota</taxon>
        <taxon>Glomeromycotina</taxon>
        <taxon>Glomeromycetes</taxon>
        <taxon>Diversisporales</taxon>
        <taxon>Diversisporaceae</taxon>
        <taxon>Diversispora</taxon>
    </lineage>
</organism>
<keyword evidence="1" id="KW-1133">Transmembrane helix</keyword>
<dbReference type="OrthoDB" id="5405745at2759"/>
<keyword evidence="1" id="KW-0812">Transmembrane</keyword>
<dbReference type="GO" id="GO:0098703">
    <property type="term" value="P:calcium ion import across plasma membrane"/>
    <property type="evidence" value="ECO:0007669"/>
    <property type="project" value="InterPro"/>
</dbReference>
<feature type="transmembrane region" description="Helical" evidence="1">
    <location>
        <begin position="583"/>
        <end position="603"/>
    </location>
</feature>
<feature type="transmembrane region" description="Helical" evidence="1">
    <location>
        <begin position="7"/>
        <end position="26"/>
    </location>
</feature>
<evidence type="ECO:0008006" key="4">
    <source>
        <dbReference type="Google" id="ProtNLM"/>
    </source>
</evidence>
<dbReference type="STRING" id="1348612.A0A397IUA0"/>
<dbReference type="PANTHER" id="PTHR39142:SF1">
    <property type="entry name" value="AEL197CP"/>
    <property type="match status" value="1"/>
</dbReference>
<dbReference type="Pfam" id="PF12929">
    <property type="entry name" value="Mid1"/>
    <property type="match status" value="1"/>
</dbReference>
<protein>
    <recommendedName>
        <fullName evidence="4">Stretch-activated cation channel Mid1</fullName>
    </recommendedName>
</protein>
<gene>
    <name evidence="2" type="ORF">Glove_144g81</name>
</gene>
<reference evidence="2 3" key="1">
    <citation type="submission" date="2018-08" db="EMBL/GenBank/DDBJ databases">
        <title>Genome and evolution of the arbuscular mycorrhizal fungus Diversispora epigaea (formerly Glomus versiforme) and its bacterial endosymbionts.</title>
        <authorList>
            <person name="Sun X."/>
            <person name="Fei Z."/>
            <person name="Harrison M."/>
        </authorList>
    </citation>
    <scope>NUCLEOTIDE SEQUENCE [LARGE SCALE GENOMIC DNA]</scope>
    <source>
        <strain evidence="2 3">IT104</strain>
    </source>
</reference>
<evidence type="ECO:0000313" key="3">
    <source>
        <dbReference type="Proteomes" id="UP000266861"/>
    </source>
</evidence>
<dbReference type="GO" id="GO:0005262">
    <property type="term" value="F:calcium channel activity"/>
    <property type="evidence" value="ECO:0007669"/>
    <property type="project" value="InterPro"/>
</dbReference>